<dbReference type="PROSITE" id="PS00688">
    <property type="entry name" value="SIGMA54_INTERACT_3"/>
    <property type="match status" value="1"/>
</dbReference>
<dbReference type="SUPFAM" id="SSF46689">
    <property type="entry name" value="Homeodomain-like"/>
    <property type="match status" value="1"/>
</dbReference>
<dbReference type="Proteomes" id="UP000258102">
    <property type="component" value="Chromosome 1"/>
</dbReference>
<dbReference type="InterPro" id="IPR002078">
    <property type="entry name" value="Sigma_54_int"/>
</dbReference>
<keyword evidence="5" id="KW-0804">Transcription</keyword>
<keyword evidence="4" id="KW-0238">DNA-binding</keyword>
<dbReference type="Gene3D" id="3.30.450.40">
    <property type="match status" value="1"/>
</dbReference>
<dbReference type="RefSeq" id="WP_117332959.1">
    <property type="nucleotide sequence ID" value="NZ_CP031761.1"/>
</dbReference>
<dbReference type="CDD" id="cd00009">
    <property type="entry name" value="AAA"/>
    <property type="match status" value="1"/>
</dbReference>
<dbReference type="InterPro" id="IPR058031">
    <property type="entry name" value="AAA_lid_NorR"/>
</dbReference>
<evidence type="ECO:0000313" key="7">
    <source>
        <dbReference type="EMBL" id="AXR02715.1"/>
    </source>
</evidence>
<dbReference type="PROSITE" id="PS00676">
    <property type="entry name" value="SIGMA54_INTERACT_2"/>
    <property type="match status" value="1"/>
</dbReference>
<dbReference type="Pfam" id="PF25601">
    <property type="entry name" value="AAA_lid_14"/>
    <property type="match status" value="1"/>
</dbReference>
<dbReference type="Gene3D" id="1.10.8.60">
    <property type="match status" value="1"/>
</dbReference>
<dbReference type="Pfam" id="PF02954">
    <property type="entry name" value="HTH_8"/>
    <property type="match status" value="1"/>
</dbReference>
<keyword evidence="3" id="KW-0805">Transcription regulation</keyword>
<dbReference type="GO" id="GO:0005524">
    <property type="term" value="F:ATP binding"/>
    <property type="evidence" value="ECO:0007669"/>
    <property type="project" value="UniProtKB-KW"/>
</dbReference>
<evidence type="ECO:0000256" key="2">
    <source>
        <dbReference type="ARBA" id="ARBA00022840"/>
    </source>
</evidence>
<dbReference type="InterPro" id="IPR027417">
    <property type="entry name" value="P-loop_NTPase"/>
</dbReference>
<dbReference type="Pfam" id="PF01590">
    <property type="entry name" value="GAF"/>
    <property type="match status" value="1"/>
</dbReference>
<proteinExistence type="predicted"/>
<evidence type="ECO:0000256" key="5">
    <source>
        <dbReference type="ARBA" id="ARBA00023163"/>
    </source>
</evidence>
<name>A0AAD0RHA0_PSEO7</name>
<dbReference type="InterPro" id="IPR003018">
    <property type="entry name" value="GAF"/>
</dbReference>
<dbReference type="FunFam" id="3.40.50.300:FF:000006">
    <property type="entry name" value="DNA-binding transcriptional regulator NtrC"/>
    <property type="match status" value="1"/>
</dbReference>
<protein>
    <submittedName>
        <fullName evidence="7">Sigma-54-dependent Fis family transcriptional regulator</fullName>
    </submittedName>
</protein>
<feature type="domain" description="Sigma-54 factor interaction" evidence="6">
    <location>
        <begin position="334"/>
        <end position="564"/>
    </location>
</feature>
<dbReference type="GO" id="GO:0043565">
    <property type="term" value="F:sequence-specific DNA binding"/>
    <property type="evidence" value="ECO:0007669"/>
    <property type="project" value="InterPro"/>
</dbReference>
<dbReference type="InterPro" id="IPR029016">
    <property type="entry name" value="GAF-like_dom_sf"/>
</dbReference>
<organism evidence="7 8">
    <name type="scientific">Pseudoalteromonas piscicida</name>
    <dbReference type="NCBI Taxonomy" id="43662"/>
    <lineage>
        <taxon>Bacteria</taxon>
        <taxon>Pseudomonadati</taxon>
        <taxon>Pseudomonadota</taxon>
        <taxon>Gammaproteobacteria</taxon>
        <taxon>Alteromonadales</taxon>
        <taxon>Pseudoalteromonadaceae</taxon>
        <taxon>Pseudoalteromonas</taxon>
    </lineage>
</organism>
<dbReference type="SMART" id="SM00382">
    <property type="entry name" value="AAA"/>
    <property type="match status" value="1"/>
</dbReference>
<dbReference type="Gene3D" id="1.10.10.60">
    <property type="entry name" value="Homeodomain-like"/>
    <property type="match status" value="1"/>
</dbReference>
<evidence type="ECO:0000256" key="1">
    <source>
        <dbReference type="ARBA" id="ARBA00022741"/>
    </source>
</evidence>
<dbReference type="PANTHER" id="PTHR32071">
    <property type="entry name" value="TRANSCRIPTIONAL REGULATORY PROTEIN"/>
    <property type="match status" value="1"/>
</dbReference>
<keyword evidence="1" id="KW-0547">Nucleotide-binding</keyword>
<reference evidence="7 8" key="1">
    <citation type="submission" date="2018-08" db="EMBL/GenBank/DDBJ databases">
        <title>Whole Genome Sequences of Two Pseudoalteromonas piscicida Strains, DE1-A and DE2-A, which Exhibit Strong Antibacterial Activity against Vibrio vulnificus.</title>
        <authorList>
            <person name="Richards G.P."/>
            <person name="Needleman D.S."/>
            <person name="Watson M.A."/>
            <person name="Polson S.W."/>
        </authorList>
    </citation>
    <scope>NUCLEOTIDE SEQUENCE [LARGE SCALE GENOMIC DNA]</scope>
    <source>
        <strain evidence="7 8">DE2-A</strain>
    </source>
</reference>
<dbReference type="Gene3D" id="3.40.50.300">
    <property type="entry name" value="P-loop containing nucleotide triphosphate hydrolases"/>
    <property type="match status" value="1"/>
</dbReference>
<evidence type="ECO:0000313" key="8">
    <source>
        <dbReference type="Proteomes" id="UP000258102"/>
    </source>
</evidence>
<evidence type="ECO:0000256" key="3">
    <source>
        <dbReference type="ARBA" id="ARBA00023015"/>
    </source>
</evidence>
<dbReference type="InterPro" id="IPR009057">
    <property type="entry name" value="Homeodomain-like_sf"/>
</dbReference>
<dbReference type="SUPFAM" id="SSF52540">
    <property type="entry name" value="P-loop containing nucleoside triphosphate hydrolases"/>
    <property type="match status" value="1"/>
</dbReference>
<dbReference type="PRINTS" id="PR01590">
    <property type="entry name" value="HTHFIS"/>
</dbReference>
<dbReference type="GO" id="GO:0006355">
    <property type="term" value="P:regulation of DNA-templated transcription"/>
    <property type="evidence" value="ECO:0007669"/>
    <property type="project" value="InterPro"/>
</dbReference>
<evidence type="ECO:0000259" key="6">
    <source>
        <dbReference type="PROSITE" id="PS50045"/>
    </source>
</evidence>
<accession>A0AAD0RHA0</accession>
<dbReference type="Pfam" id="PF00158">
    <property type="entry name" value="Sigma54_activat"/>
    <property type="match status" value="1"/>
</dbReference>
<dbReference type="PROSITE" id="PS00675">
    <property type="entry name" value="SIGMA54_INTERACT_1"/>
    <property type="match status" value="1"/>
</dbReference>
<dbReference type="InterPro" id="IPR002197">
    <property type="entry name" value="HTH_Fis"/>
</dbReference>
<keyword evidence="2" id="KW-0067">ATP-binding</keyword>
<sequence>MLHNDKLKLLASEKQINLAWERFVSAGNSPHSSIRTVVADSWQRCLHDGVDPTLNQTSQYINESDFQLLLTNNEQLIKAAKPAMRKVGKLLAESGSMLILADKQGVCLHVEGDEKTLEAGREIKLHPSAIWSESAAGTNAIGTVLAVGSQVQINTTEHFCEGIKLWTCTAVVIREPITREVIGVLDLSGLNHEFSYHARALVADTAARIENQLLSLKLEQHNTLFNAALANYSDTTKNGLLLLDKEGGVIKESRQFGANLAQHAIPFSLTDLSSIDSEGGILKQLRNLFPEKWTQPIFAGDELLGTLLVVPPAKKAIHRADLSVSNNGSSFTHIIGNAPALTKVINKAQRLSGLDIPVLIQGETGVGKELFARAIHASSGFSQGPLVTLNCGGLSRELIASELFGYAEGAFTGAVRGGKVGKIEAANGGTLFLDEIGEIPLDIQANFLRVLQEGEICRLGETKQRKLHFRVLAATNRDLSELVKQGLFRSDLYYRIATVKLYIPPLNERKSDIPQLVAAFIERLSTQSEAQVTSISPELYALLAEYHWPGNVRELKNVIDCAYLMSSGDRLTVADLLEEFPFLATFNKKKAKQQTDSVNQAYCDPSNAETSLLTNLSLEQVEQMTVAAALKKNKGNITKAALQLGIAKSTLYQKIQKFNLG</sequence>
<dbReference type="InterPro" id="IPR025662">
    <property type="entry name" value="Sigma_54_int_dom_ATP-bd_1"/>
</dbReference>
<dbReference type="PANTHER" id="PTHR32071:SF57">
    <property type="entry name" value="C4-DICARBOXYLATE TRANSPORT TRANSCRIPTIONAL REGULATORY PROTEIN DCTD"/>
    <property type="match status" value="1"/>
</dbReference>
<dbReference type="AlphaFoldDB" id="A0AAD0RHA0"/>
<evidence type="ECO:0000256" key="4">
    <source>
        <dbReference type="ARBA" id="ARBA00023125"/>
    </source>
</evidence>
<dbReference type="EMBL" id="CP031761">
    <property type="protein sequence ID" value="AXR02715.1"/>
    <property type="molecule type" value="Genomic_DNA"/>
</dbReference>
<dbReference type="InterPro" id="IPR003593">
    <property type="entry name" value="AAA+_ATPase"/>
</dbReference>
<dbReference type="InterPro" id="IPR025943">
    <property type="entry name" value="Sigma_54_int_dom_ATP-bd_2"/>
</dbReference>
<dbReference type="InterPro" id="IPR025944">
    <property type="entry name" value="Sigma_54_int_dom_CS"/>
</dbReference>
<dbReference type="PROSITE" id="PS50045">
    <property type="entry name" value="SIGMA54_INTERACT_4"/>
    <property type="match status" value="1"/>
</dbReference>
<gene>
    <name evidence="7" type="ORF">D0511_12060</name>
</gene>